<evidence type="ECO:0000313" key="2">
    <source>
        <dbReference type="Proteomes" id="UP000789920"/>
    </source>
</evidence>
<sequence length="99" mass="11316">AGSTAIQELNTFMKEFIKKHSPSHTNRQELNRKYSKKKSPAELHSSDLNMQNIIRSKKGAPRKTRFKGSQEIKKKVSAKVSTRKPTECQQCYKAGHNKT</sequence>
<dbReference type="Proteomes" id="UP000789920">
    <property type="component" value="Unassembled WGS sequence"/>
</dbReference>
<proteinExistence type="predicted"/>
<name>A0ACA9SV17_9GLOM</name>
<gene>
    <name evidence="1" type="ORF">RPERSI_LOCUS34929</name>
</gene>
<reference evidence="1" key="1">
    <citation type="submission" date="2021-06" db="EMBL/GenBank/DDBJ databases">
        <authorList>
            <person name="Kallberg Y."/>
            <person name="Tangrot J."/>
            <person name="Rosling A."/>
        </authorList>
    </citation>
    <scope>NUCLEOTIDE SEQUENCE</scope>
    <source>
        <strain evidence="1">MA461A</strain>
    </source>
</reference>
<feature type="non-terminal residue" evidence="1">
    <location>
        <position position="99"/>
    </location>
</feature>
<evidence type="ECO:0000313" key="1">
    <source>
        <dbReference type="EMBL" id="CAG8848046.1"/>
    </source>
</evidence>
<organism evidence="1 2">
    <name type="scientific">Racocetra persica</name>
    <dbReference type="NCBI Taxonomy" id="160502"/>
    <lineage>
        <taxon>Eukaryota</taxon>
        <taxon>Fungi</taxon>
        <taxon>Fungi incertae sedis</taxon>
        <taxon>Mucoromycota</taxon>
        <taxon>Glomeromycotina</taxon>
        <taxon>Glomeromycetes</taxon>
        <taxon>Diversisporales</taxon>
        <taxon>Gigasporaceae</taxon>
        <taxon>Racocetra</taxon>
    </lineage>
</organism>
<dbReference type="EMBL" id="CAJVQC010158897">
    <property type="protein sequence ID" value="CAG8848046.1"/>
    <property type="molecule type" value="Genomic_DNA"/>
</dbReference>
<protein>
    <submittedName>
        <fullName evidence="1">30100_t:CDS:1</fullName>
    </submittedName>
</protein>
<keyword evidence="2" id="KW-1185">Reference proteome</keyword>
<feature type="non-terminal residue" evidence="1">
    <location>
        <position position="1"/>
    </location>
</feature>
<comment type="caution">
    <text evidence="1">The sequence shown here is derived from an EMBL/GenBank/DDBJ whole genome shotgun (WGS) entry which is preliminary data.</text>
</comment>
<accession>A0ACA9SV17</accession>